<dbReference type="InterPro" id="IPR032872">
    <property type="entry name" value="WAK_assoc_C"/>
</dbReference>
<evidence type="ECO:0000256" key="13">
    <source>
        <dbReference type="ARBA" id="ARBA00023180"/>
    </source>
</evidence>
<dbReference type="CDD" id="cd16461">
    <property type="entry name" value="RING-H2_EL5-like"/>
    <property type="match status" value="1"/>
</dbReference>
<evidence type="ECO:0000256" key="12">
    <source>
        <dbReference type="ARBA" id="ARBA00023136"/>
    </source>
</evidence>
<dbReference type="InterPro" id="IPR046948">
    <property type="entry name" value="ATL20-22-like"/>
</dbReference>
<evidence type="ECO:0000256" key="17">
    <source>
        <dbReference type="PROSITE-ProRule" id="PRU00175"/>
    </source>
</evidence>
<evidence type="ECO:0000256" key="4">
    <source>
        <dbReference type="ARBA" id="ARBA00022679"/>
    </source>
</evidence>
<evidence type="ECO:0000256" key="9">
    <source>
        <dbReference type="ARBA" id="ARBA00022786"/>
    </source>
</evidence>
<comment type="subcellular location">
    <subcellularLocation>
        <location evidence="2">Membrane</location>
        <topology evidence="2">Single-pass membrane protein</topology>
    </subcellularLocation>
</comment>
<keyword evidence="12 18" id="KW-0472">Membrane</keyword>
<evidence type="ECO:0000256" key="2">
    <source>
        <dbReference type="ARBA" id="ARBA00004167"/>
    </source>
</evidence>
<dbReference type="Pfam" id="PF13947">
    <property type="entry name" value="GUB_WAK_bind"/>
    <property type="match status" value="1"/>
</dbReference>
<protein>
    <recommendedName>
        <fullName evidence="20">RING-type domain-containing protein</fullName>
    </recommendedName>
</protein>
<evidence type="ECO:0000256" key="1">
    <source>
        <dbReference type="ARBA" id="ARBA00000900"/>
    </source>
</evidence>
<keyword evidence="13" id="KW-0325">Glycoprotein</keyword>
<organism evidence="21 22">
    <name type="scientific">Pisum sativum</name>
    <name type="common">Garden pea</name>
    <name type="synonym">Lathyrus oleraceus</name>
    <dbReference type="NCBI Taxonomy" id="3888"/>
    <lineage>
        <taxon>Eukaryota</taxon>
        <taxon>Viridiplantae</taxon>
        <taxon>Streptophyta</taxon>
        <taxon>Embryophyta</taxon>
        <taxon>Tracheophyta</taxon>
        <taxon>Spermatophyta</taxon>
        <taxon>Magnoliopsida</taxon>
        <taxon>eudicotyledons</taxon>
        <taxon>Gunneridae</taxon>
        <taxon>Pentapetalae</taxon>
        <taxon>rosids</taxon>
        <taxon>fabids</taxon>
        <taxon>Fabales</taxon>
        <taxon>Fabaceae</taxon>
        <taxon>Papilionoideae</taxon>
        <taxon>50 kb inversion clade</taxon>
        <taxon>NPAAA clade</taxon>
        <taxon>Hologalegina</taxon>
        <taxon>IRL clade</taxon>
        <taxon>Fabeae</taxon>
        <taxon>Lathyrus</taxon>
    </lineage>
</organism>
<comment type="catalytic activity">
    <reaction evidence="1">
        <text>S-ubiquitinyl-[E2 ubiquitin-conjugating enzyme]-L-cysteine + [acceptor protein]-L-lysine = [E2 ubiquitin-conjugating enzyme]-L-cysteine + N(6)-ubiquitinyl-[acceptor protein]-L-lysine.</text>
        <dbReference type="EC" id="2.3.2.27"/>
    </reaction>
</comment>
<evidence type="ECO:0000256" key="10">
    <source>
        <dbReference type="ARBA" id="ARBA00022833"/>
    </source>
</evidence>
<feature type="signal peptide" evidence="19">
    <location>
        <begin position="1"/>
        <end position="23"/>
    </location>
</feature>
<accession>A0A9D4WPU3</accession>
<keyword evidence="8 17" id="KW-0863">Zinc-finger</keyword>
<keyword evidence="9" id="KW-0833">Ubl conjugation pathway</keyword>
<dbReference type="GO" id="GO:0004674">
    <property type="term" value="F:protein serine/threonine kinase activity"/>
    <property type="evidence" value="ECO:0007669"/>
    <property type="project" value="UniProtKB-EC"/>
</dbReference>
<dbReference type="GO" id="GO:0030247">
    <property type="term" value="F:polysaccharide binding"/>
    <property type="evidence" value="ECO:0007669"/>
    <property type="project" value="InterPro"/>
</dbReference>
<dbReference type="Gramene" id="Psat05G0240500-T1">
    <property type="protein sequence ID" value="KAI5405615.1"/>
    <property type="gene ID" value="KIW84_052405"/>
</dbReference>
<feature type="transmembrane region" description="Helical" evidence="18">
    <location>
        <begin position="251"/>
        <end position="273"/>
    </location>
</feature>
<keyword evidence="7 19" id="KW-0732">Signal</keyword>
<dbReference type="GO" id="GO:0061630">
    <property type="term" value="F:ubiquitin protein ligase activity"/>
    <property type="evidence" value="ECO:0007669"/>
    <property type="project" value="UniProtKB-EC"/>
</dbReference>
<evidence type="ECO:0000256" key="19">
    <source>
        <dbReference type="SAM" id="SignalP"/>
    </source>
</evidence>
<dbReference type="GO" id="GO:0016020">
    <property type="term" value="C:membrane"/>
    <property type="evidence" value="ECO:0007669"/>
    <property type="project" value="UniProtKB-SubCell"/>
</dbReference>
<feature type="chain" id="PRO_5038563018" description="RING-type domain-containing protein" evidence="19">
    <location>
        <begin position="24"/>
        <end position="392"/>
    </location>
</feature>
<dbReference type="Pfam" id="PF13639">
    <property type="entry name" value="zf-RING_2"/>
    <property type="match status" value="1"/>
</dbReference>
<dbReference type="PANTHER" id="PTHR46279:SF10">
    <property type="entry name" value="RING-TYPE E3 UBIQUITIN TRANSFERASE"/>
    <property type="match status" value="1"/>
</dbReference>
<dbReference type="Proteomes" id="UP001058974">
    <property type="component" value="Chromosome 5"/>
</dbReference>
<dbReference type="GO" id="GO:0008270">
    <property type="term" value="F:zinc ion binding"/>
    <property type="evidence" value="ECO:0007669"/>
    <property type="project" value="UniProtKB-KW"/>
</dbReference>
<evidence type="ECO:0000256" key="16">
    <source>
        <dbReference type="ARBA" id="ARBA00048679"/>
    </source>
</evidence>
<sequence>MNILNPILIILICFHFLFNPHQTQTLAQSSTETCLDTICHTNQPLIRFPFYIETKQPNNTCGYPGFKLLCNNKTEKNQTLVNLPYMEELNIQKINYATQELFVNDPNNCLAKRLLSLNLSASPFHAVYYQQFTFFNCSVHFKYLTSLYKPILCLSDSSKYNVFATPSRTVVLHLSSVCDMVDTVNVPVQSPFYDHVLSSELNDDLRLSWNSPPCGRCESHGGRCGFQDNSTFEIACYNVPPTQGISHGASYAIAICFGVPTLLCFISLLSWICSKFRFGIHGWTLARETVEDFESLIDPQHDTNILGLDKPTIESYPKIVIGDDGIYLPRPNDKTCSICLSEYMPKETVKTMPDCEHCFHAQCIDEWLPLNASCPICRTSPPWLPSQNLAQS</sequence>
<dbReference type="SUPFAM" id="SSF57850">
    <property type="entry name" value="RING/U-box"/>
    <property type="match status" value="1"/>
</dbReference>
<reference evidence="21 22" key="1">
    <citation type="journal article" date="2022" name="Nat. Genet.">
        <title>Improved pea reference genome and pan-genome highlight genomic features and evolutionary characteristics.</title>
        <authorList>
            <person name="Yang T."/>
            <person name="Liu R."/>
            <person name="Luo Y."/>
            <person name="Hu S."/>
            <person name="Wang D."/>
            <person name="Wang C."/>
            <person name="Pandey M.K."/>
            <person name="Ge S."/>
            <person name="Xu Q."/>
            <person name="Li N."/>
            <person name="Li G."/>
            <person name="Huang Y."/>
            <person name="Saxena R.K."/>
            <person name="Ji Y."/>
            <person name="Li M."/>
            <person name="Yan X."/>
            <person name="He Y."/>
            <person name="Liu Y."/>
            <person name="Wang X."/>
            <person name="Xiang C."/>
            <person name="Varshney R.K."/>
            <person name="Ding H."/>
            <person name="Gao S."/>
            <person name="Zong X."/>
        </authorList>
    </citation>
    <scope>NUCLEOTIDE SEQUENCE [LARGE SCALE GENOMIC DNA]</scope>
    <source>
        <strain evidence="21 22">cv. Zhongwan 6</strain>
    </source>
</reference>
<comment type="pathway">
    <text evidence="3">Protein modification; protein ubiquitination.</text>
</comment>
<dbReference type="Gene3D" id="3.30.40.10">
    <property type="entry name" value="Zinc/RING finger domain, C3HC4 (zinc finger)"/>
    <property type="match status" value="1"/>
</dbReference>
<keyword evidence="5 18" id="KW-0812">Transmembrane</keyword>
<evidence type="ECO:0000313" key="22">
    <source>
        <dbReference type="Proteomes" id="UP001058974"/>
    </source>
</evidence>
<evidence type="ECO:0000256" key="14">
    <source>
        <dbReference type="ARBA" id="ARBA00024209"/>
    </source>
</evidence>
<dbReference type="InterPro" id="IPR025287">
    <property type="entry name" value="WAK_GUB"/>
</dbReference>
<dbReference type="OrthoDB" id="8062037at2759"/>
<keyword evidence="10" id="KW-0862">Zinc</keyword>
<evidence type="ECO:0000313" key="21">
    <source>
        <dbReference type="EMBL" id="KAI5405615.1"/>
    </source>
</evidence>
<keyword evidence="22" id="KW-1185">Reference proteome</keyword>
<keyword evidence="6" id="KW-0479">Metal-binding</keyword>
<dbReference type="Gramene" id="PSAT_LOCUS23065_t1">
    <property type="protein sequence ID" value="CAL5204042.1"/>
    <property type="gene ID" value="PSAT_LOCUS23065"/>
</dbReference>
<dbReference type="AlphaFoldDB" id="A0A9D4WPU3"/>
<evidence type="ECO:0000256" key="8">
    <source>
        <dbReference type="ARBA" id="ARBA00022771"/>
    </source>
</evidence>
<proteinExistence type="inferred from homology"/>
<dbReference type="InterPro" id="IPR001841">
    <property type="entry name" value="Znf_RING"/>
</dbReference>
<keyword evidence="4" id="KW-0808">Transferase</keyword>
<name>A0A9D4WPU3_PEA</name>
<evidence type="ECO:0000256" key="6">
    <source>
        <dbReference type="ARBA" id="ARBA00022723"/>
    </source>
</evidence>
<evidence type="ECO:0000256" key="3">
    <source>
        <dbReference type="ARBA" id="ARBA00004906"/>
    </source>
</evidence>
<comment type="similarity">
    <text evidence="14">Belongs to the RING-type zinc finger family. ATL subfamily.</text>
</comment>
<keyword evidence="11 18" id="KW-1133">Transmembrane helix</keyword>
<dbReference type="PANTHER" id="PTHR46279">
    <property type="entry name" value="RING/U-BOX SUPERFAMILY PROTEIN"/>
    <property type="match status" value="1"/>
</dbReference>
<dbReference type="PROSITE" id="PS50089">
    <property type="entry name" value="ZF_RING_2"/>
    <property type="match status" value="1"/>
</dbReference>
<comment type="catalytic activity">
    <reaction evidence="15">
        <text>L-threonyl-[protein] + ATP = O-phospho-L-threonyl-[protein] + ADP + H(+)</text>
        <dbReference type="Rhea" id="RHEA:46608"/>
        <dbReference type="Rhea" id="RHEA-COMP:11060"/>
        <dbReference type="Rhea" id="RHEA-COMP:11605"/>
        <dbReference type="ChEBI" id="CHEBI:15378"/>
        <dbReference type="ChEBI" id="CHEBI:30013"/>
        <dbReference type="ChEBI" id="CHEBI:30616"/>
        <dbReference type="ChEBI" id="CHEBI:61977"/>
        <dbReference type="ChEBI" id="CHEBI:456216"/>
        <dbReference type="EC" id="2.7.11.1"/>
    </reaction>
</comment>
<evidence type="ECO:0000256" key="7">
    <source>
        <dbReference type="ARBA" id="ARBA00022729"/>
    </source>
</evidence>
<comment type="caution">
    <text evidence="21">The sequence shown here is derived from an EMBL/GenBank/DDBJ whole genome shotgun (WGS) entry which is preliminary data.</text>
</comment>
<gene>
    <name evidence="21" type="ORF">KIW84_052405</name>
</gene>
<evidence type="ECO:0000259" key="20">
    <source>
        <dbReference type="PROSITE" id="PS50089"/>
    </source>
</evidence>
<comment type="catalytic activity">
    <reaction evidence="16">
        <text>L-seryl-[protein] + ATP = O-phospho-L-seryl-[protein] + ADP + H(+)</text>
        <dbReference type="Rhea" id="RHEA:17989"/>
        <dbReference type="Rhea" id="RHEA-COMP:9863"/>
        <dbReference type="Rhea" id="RHEA-COMP:11604"/>
        <dbReference type="ChEBI" id="CHEBI:15378"/>
        <dbReference type="ChEBI" id="CHEBI:29999"/>
        <dbReference type="ChEBI" id="CHEBI:30616"/>
        <dbReference type="ChEBI" id="CHEBI:83421"/>
        <dbReference type="ChEBI" id="CHEBI:456216"/>
        <dbReference type="EC" id="2.7.11.1"/>
    </reaction>
</comment>
<dbReference type="InterPro" id="IPR013083">
    <property type="entry name" value="Znf_RING/FYVE/PHD"/>
</dbReference>
<dbReference type="EMBL" id="JAMSHJ010000005">
    <property type="protein sequence ID" value="KAI5405615.1"/>
    <property type="molecule type" value="Genomic_DNA"/>
</dbReference>
<evidence type="ECO:0000256" key="11">
    <source>
        <dbReference type="ARBA" id="ARBA00022989"/>
    </source>
</evidence>
<evidence type="ECO:0000256" key="15">
    <source>
        <dbReference type="ARBA" id="ARBA00047899"/>
    </source>
</evidence>
<evidence type="ECO:0000256" key="5">
    <source>
        <dbReference type="ARBA" id="ARBA00022692"/>
    </source>
</evidence>
<evidence type="ECO:0000256" key="18">
    <source>
        <dbReference type="SAM" id="Phobius"/>
    </source>
</evidence>
<dbReference type="Pfam" id="PF14380">
    <property type="entry name" value="WAK_assoc"/>
    <property type="match status" value="1"/>
</dbReference>
<dbReference type="SMART" id="SM00184">
    <property type="entry name" value="RING"/>
    <property type="match status" value="1"/>
</dbReference>
<feature type="domain" description="RING-type" evidence="20">
    <location>
        <begin position="336"/>
        <end position="378"/>
    </location>
</feature>